<reference evidence="3 4" key="1">
    <citation type="journal article" date="2009" name="Stand. Genomic Sci.">
        <title>Complete genome sequence of Catenulispora acidiphila type strain (ID 139908).</title>
        <authorList>
            <person name="Copeland A."/>
            <person name="Lapidus A."/>
            <person name="Glavina Del Rio T."/>
            <person name="Nolan M."/>
            <person name="Lucas S."/>
            <person name="Chen F."/>
            <person name="Tice H."/>
            <person name="Cheng J.F."/>
            <person name="Bruce D."/>
            <person name="Goodwin L."/>
            <person name="Pitluck S."/>
            <person name="Mikhailova N."/>
            <person name="Pati A."/>
            <person name="Ivanova N."/>
            <person name="Mavromatis K."/>
            <person name="Chen A."/>
            <person name="Palaniappan K."/>
            <person name="Chain P."/>
            <person name="Land M."/>
            <person name="Hauser L."/>
            <person name="Chang Y.J."/>
            <person name="Jeffries C.D."/>
            <person name="Chertkov O."/>
            <person name="Brettin T."/>
            <person name="Detter J.C."/>
            <person name="Han C."/>
            <person name="Ali Z."/>
            <person name="Tindall B.J."/>
            <person name="Goker M."/>
            <person name="Bristow J."/>
            <person name="Eisen J.A."/>
            <person name="Markowitz V."/>
            <person name="Hugenholtz P."/>
            <person name="Kyrpides N.C."/>
            <person name="Klenk H.P."/>
        </authorList>
    </citation>
    <scope>NUCLEOTIDE SEQUENCE [LARGE SCALE GENOMIC DNA]</scope>
    <source>
        <strain evidence="4">DSM 44928 / JCM 14897 / NBRC 102108 / NRRL B-24433 / ID139908</strain>
    </source>
</reference>
<gene>
    <name evidence="3" type="ordered locus">Caci_7872</name>
</gene>
<dbReference type="STRING" id="479433.Caci_7872"/>
<protein>
    <recommendedName>
        <fullName evidence="2">ER-bound oxygenase mpaB/mpaB'/Rubber oxygenase catalytic domain-containing protein</fullName>
    </recommendedName>
</protein>
<dbReference type="Pfam" id="PF09995">
    <property type="entry name" value="MPAB_Lcp_cat"/>
    <property type="match status" value="1"/>
</dbReference>
<organism evidence="3 4">
    <name type="scientific">Catenulispora acidiphila (strain DSM 44928 / JCM 14897 / NBRC 102108 / NRRL B-24433 / ID139908)</name>
    <dbReference type="NCBI Taxonomy" id="479433"/>
    <lineage>
        <taxon>Bacteria</taxon>
        <taxon>Bacillati</taxon>
        <taxon>Actinomycetota</taxon>
        <taxon>Actinomycetes</taxon>
        <taxon>Catenulisporales</taxon>
        <taxon>Catenulisporaceae</taxon>
        <taxon>Catenulispora</taxon>
    </lineage>
</organism>
<name>C7QFB8_CATAD</name>
<proteinExistence type="predicted"/>
<dbReference type="RefSeq" id="WP_015796420.1">
    <property type="nucleotide sequence ID" value="NC_013131.1"/>
</dbReference>
<keyword evidence="4" id="KW-1185">Reference proteome</keyword>
<dbReference type="HOGENOM" id="CLU_065558_0_0_11"/>
<feature type="domain" description="ER-bound oxygenase mpaB/mpaB'/Rubber oxygenase catalytic" evidence="2">
    <location>
        <begin position="33"/>
        <end position="248"/>
    </location>
</feature>
<dbReference type="GO" id="GO:0016491">
    <property type="term" value="F:oxidoreductase activity"/>
    <property type="evidence" value="ECO:0007669"/>
    <property type="project" value="InterPro"/>
</dbReference>
<dbReference type="InParanoid" id="C7QFB8"/>
<dbReference type="OrthoDB" id="108890at2"/>
<evidence type="ECO:0000259" key="2">
    <source>
        <dbReference type="Pfam" id="PF09995"/>
    </source>
</evidence>
<dbReference type="InterPro" id="IPR018713">
    <property type="entry name" value="MPAB/Lcp_cat_dom"/>
</dbReference>
<dbReference type="KEGG" id="cai:Caci_7872"/>
<evidence type="ECO:0000256" key="1">
    <source>
        <dbReference type="SAM" id="MobiDB-lite"/>
    </source>
</evidence>
<sequence length="347" mass="38551">MPHPSAEDVPVSPERGPLRSLDNGFFGPDSVSWKVWTSPTSLIGFQRAVVLEHFDPPLAAAVADSGGIYQDPHGRLDQTLAYFLTVAVGDSRTVIQAAEFLMRIHAKATGVEPITGKRYSANNPESQLWIHLTGWHSVLKCYELYGPGRLSKADEDRYWAECRVAAELQTCDPADVPRNREEVKAYFEKVRPQLCSSERAYRGMHYLLYPPLKKVGFRIWAASRFTAVLSIHSLPMWMRRTGGFHQWRLIDFGIRLAQPFIRMGTRIAKMPRVGIPVITPVAPVTGRVLRQHYRSAAPEDSAVVTPSRGRELHGTMGSRRTTTDANANANAEQLTAVSPAPATGPAR</sequence>
<dbReference type="AlphaFoldDB" id="C7QFB8"/>
<dbReference type="EMBL" id="CP001700">
    <property type="protein sequence ID" value="ACU76695.1"/>
    <property type="molecule type" value="Genomic_DNA"/>
</dbReference>
<evidence type="ECO:0000313" key="3">
    <source>
        <dbReference type="EMBL" id="ACU76695.1"/>
    </source>
</evidence>
<accession>C7QFB8</accession>
<evidence type="ECO:0000313" key="4">
    <source>
        <dbReference type="Proteomes" id="UP000000851"/>
    </source>
</evidence>
<dbReference type="PANTHER" id="PTHR36151:SF3">
    <property type="entry name" value="ER-BOUND OXYGENASE MPAB_MPAB'_RUBBER OXYGENASE CATALYTIC DOMAIN-CONTAINING PROTEIN"/>
    <property type="match status" value="1"/>
</dbReference>
<dbReference type="eggNOG" id="COG3662">
    <property type="taxonomic scope" value="Bacteria"/>
</dbReference>
<dbReference type="Proteomes" id="UP000000851">
    <property type="component" value="Chromosome"/>
</dbReference>
<dbReference type="PANTHER" id="PTHR36151">
    <property type="entry name" value="BLR2777 PROTEIN"/>
    <property type="match status" value="1"/>
</dbReference>
<feature type="region of interest" description="Disordered" evidence="1">
    <location>
        <begin position="299"/>
        <end position="347"/>
    </location>
</feature>